<dbReference type="Gene3D" id="3.30.429.10">
    <property type="entry name" value="Macrophage Migration Inhibitory Factor"/>
    <property type="match status" value="1"/>
</dbReference>
<dbReference type="InterPro" id="IPR004370">
    <property type="entry name" value="4-OT-like_dom"/>
</dbReference>
<dbReference type="Pfam" id="PF01361">
    <property type="entry name" value="Tautomerase"/>
    <property type="match status" value="1"/>
</dbReference>
<reference evidence="3 4" key="1">
    <citation type="submission" date="2019-06" db="EMBL/GenBank/DDBJ databases">
        <title>Sequencing the genomes of 1000 actinobacteria strains.</title>
        <authorList>
            <person name="Klenk H.-P."/>
        </authorList>
    </citation>
    <scope>NUCLEOTIDE SEQUENCE [LARGE SCALE GENOMIC DNA]</scope>
    <source>
        <strain evidence="3 4">DSM 45301</strain>
    </source>
</reference>
<dbReference type="EMBL" id="VFPA01000003">
    <property type="protein sequence ID" value="TQM09332.1"/>
    <property type="molecule type" value="Genomic_DNA"/>
</dbReference>
<proteinExistence type="predicted"/>
<dbReference type="RefSeq" id="WP_142057444.1">
    <property type="nucleotide sequence ID" value="NZ_VFPA01000003.1"/>
</dbReference>
<dbReference type="OrthoDB" id="4990855at2"/>
<dbReference type="Proteomes" id="UP000315677">
    <property type="component" value="Unassembled WGS sequence"/>
</dbReference>
<gene>
    <name evidence="3" type="ORF">FB558_5086</name>
</gene>
<evidence type="ECO:0000256" key="1">
    <source>
        <dbReference type="ARBA" id="ARBA00023235"/>
    </source>
</evidence>
<sequence length="73" mass="8165">MPYIDVRIFEGRLTPQTQERLIAALTDAVVDVFDESIREQTWIVLNPVDPARWGIGGRPCGRDRAVAVEGRDG</sequence>
<keyword evidence="1" id="KW-0413">Isomerase</keyword>
<comment type="caution">
    <text evidence="3">The sequence shown here is derived from an EMBL/GenBank/DDBJ whole genome shotgun (WGS) entry which is preliminary data.</text>
</comment>
<dbReference type="GO" id="GO:0016853">
    <property type="term" value="F:isomerase activity"/>
    <property type="evidence" value="ECO:0007669"/>
    <property type="project" value="UniProtKB-KW"/>
</dbReference>
<keyword evidence="4" id="KW-1185">Reference proteome</keyword>
<organism evidence="3 4">
    <name type="scientific">Pseudonocardia kunmingensis</name>
    <dbReference type="NCBI Taxonomy" id="630975"/>
    <lineage>
        <taxon>Bacteria</taxon>
        <taxon>Bacillati</taxon>
        <taxon>Actinomycetota</taxon>
        <taxon>Actinomycetes</taxon>
        <taxon>Pseudonocardiales</taxon>
        <taxon>Pseudonocardiaceae</taxon>
        <taxon>Pseudonocardia</taxon>
    </lineage>
</organism>
<evidence type="ECO:0000313" key="3">
    <source>
        <dbReference type="EMBL" id="TQM09332.1"/>
    </source>
</evidence>
<evidence type="ECO:0000313" key="4">
    <source>
        <dbReference type="Proteomes" id="UP000315677"/>
    </source>
</evidence>
<dbReference type="AlphaFoldDB" id="A0A543DJ27"/>
<evidence type="ECO:0000259" key="2">
    <source>
        <dbReference type="Pfam" id="PF01361"/>
    </source>
</evidence>
<accession>A0A543DJ27</accession>
<dbReference type="InterPro" id="IPR014347">
    <property type="entry name" value="Tautomerase/MIF_sf"/>
</dbReference>
<feature type="domain" description="4-oxalocrotonate tautomerase-like" evidence="2">
    <location>
        <begin position="2"/>
        <end position="59"/>
    </location>
</feature>
<protein>
    <submittedName>
        <fullName evidence="3">4-oxalocrotonate tautomerase</fullName>
    </submittedName>
</protein>
<name>A0A543DJ27_9PSEU</name>
<dbReference type="SUPFAM" id="SSF55331">
    <property type="entry name" value="Tautomerase/MIF"/>
    <property type="match status" value="1"/>
</dbReference>